<name>A0A2P2N956_RHIMU</name>
<sequence>MAILDKLIFNTEQH</sequence>
<organism evidence="1">
    <name type="scientific">Rhizophora mucronata</name>
    <name type="common">Asiatic mangrove</name>
    <dbReference type="NCBI Taxonomy" id="61149"/>
    <lineage>
        <taxon>Eukaryota</taxon>
        <taxon>Viridiplantae</taxon>
        <taxon>Streptophyta</taxon>
        <taxon>Embryophyta</taxon>
        <taxon>Tracheophyta</taxon>
        <taxon>Spermatophyta</taxon>
        <taxon>Magnoliopsida</taxon>
        <taxon>eudicotyledons</taxon>
        <taxon>Gunneridae</taxon>
        <taxon>Pentapetalae</taxon>
        <taxon>rosids</taxon>
        <taxon>fabids</taxon>
        <taxon>Malpighiales</taxon>
        <taxon>Rhizophoraceae</taxon>
        <taxon>Rhizophora</taxon>
    </lineage>
</organism>
<reference evidence="1" key="1">
    <citation type="submission" date="2018-02" db="EMBL/GenBank/DDBJ databases">
        <title>Rhizophora mucronata_Transcriptome.</title>
        <authorList>
            <person name="Meera S.P."/>
            <person name="Sreeshan A."/>
            <person name="Augustine A."/>
        </authorList>
    </citation>
    <scope>NUCLEOTIDE SEQUENCE</scope>
    <source>
        <tissue evidence="1">Leaf</tissue>
    </source>
</reference>
<proteinExistence type="predicted"/>
<dbReference type="EMBL" id="GGEC01058498">
    <property type="protein sequence ID" value="MBX38982.1"/>
    <property type="molecule type" value="Transcribed_RNA"/>
</dbReference>
<accession>A0A2P2N956</accession>
<protein>
    <submittedName>
        <fullName evidence="1">Uncharacterized protein</fullName>
    </submittedName>
</protein>
<evidence type="ECO:0000313" key="1">
    <source>
        <dbReference type="EMBL" id="MBX38982.1"/>
    </source>
</evidence>